<keyword evidence="2" id="KW-0378">Hydrolase</keyword>
<organism evidence="2 3">
    <name type="scientific">Edwardsiella phage ETP-1</name>
    <dbReference type="NCBI Taxonomy" id="2544920"/>
    <lineage>
        <taxon>Viruses</taxon>
        <taxon>Duplodnaviria</taxon>
        <taxon>Heunggongvirae</taxon>
        <taxon>Uroviricota</taxon>
        <taxon>Caudoviricetes</taxon>
        <taxon>Kafunavirus</taxon>
        <taxon>Kafunavirus KF1</taxon>
    </lineage>
</organism>
<dbReference type="InterPro" id="IPR027417">
    <property type="entry name" value="P-loop_NTPase"/>
</dbReference>
<accession>A0A6G5P4J8</accession>
<name>A0A6G5P4J8_9CAUD</name>
<dbReference type="Proteomes" id="UP000501729">
    <property type="component" value="Segment"/>
</dbReference>
<dbReference type="Pfam" id="PF13604">
    <property type="entry name" value="AAA_30"/>
    <property type="match status" value="1"/>
</dbReference>
<dbReference type="InterPro" id="IPR027785">
    <property type="entry name" value="UvrD-like_helicase_C"/>
</dbReference>
<dbReference type="Pfam" id="PF13538">
    <property type="entry name" value="UvrD_C_2"/>
    <property type="match status" value="1"/>
</dbReference>
<sequence length="437" mass="49161">MNVLDTFIDFLADKEAWDMYITGAAGTGKTTQLSQEVQYCIDNGISYIVCAYTHKACGILRDKLPEGALVTTLHSFLKKRPTINQHATDKKYLQVNTQSGAPKQPVVMFLDEYSMVGEKDGLDILALQDPDYEGAPSLKVVWLGDKNQLDAIGDIPYVVPTGKYNVKLTTIYRQAGDNPLLEPLSMLVDMIEGKRDVCALPANSSFIRGQDIVKAYKPGEDCVLLAYTNQRVEELNAAIQKRKEPKVGDWLFSPTTKRRYEFLGWVKKPEYIDTPFNGELHLGSKYETLEYLTKTKNCQFAEARAEDDEVLTIAVVFGHYQYKLKTEELKSAAANSNREIETTHRGYKAAAWAKANPKNKLARARAKAWRDFLSFDECVICVDFVHAMTVHKSQGSTYGTVYVDTDDLYRCASINLKQYLKLMYVALSRASGKVITN</sequence>
<dbReference type="GO" id="GO:0000725">
    <property type="term" value="P:recombinational repair"/>
    <property type="evidence" value="ECO:0007669"/>
    <property type="project" value="TreeGrafter"/>
</dbReference>
<keyword evidence="2" id="KW-0547">Nucleotide-binding</keyword>
<reference evidence="2 3" key="1">
    <citation type="submission" date="2019-02" db="EMBL/GenBank/DDBJ databases">
        <title>Genome sequence of multidrug-resistant Edwardsiella tarda isolate infecting lytic phage ETP-1.</title>
        <authorList>
            <person name="Nikapitiya C."/>
            <person name="Senevirathne A."/>
            <person name="De Zoysa M."/>
            <person name="Lee J."/>
        </authorList>
    </citation>
    <scope>NUCLEOTIDE SEQUENCE [LARGE SCALE GENOMIC DNA]</scope>
</reference>
<dbReference type="PANTHER" id="PTHR11070:SF2">
    <property type="entry name" value="ATP-DEPENDENT DNA HELICASE SRS2"/>
    <property type="match status" value="1"/>
</dbReference>
<proteinExistence type="predicted"/>
<evidence type="ECO:0000313" key="2">
    <source>
        <dbReference type="EMBL" id="QBP07019.1"/>
    </source>
</evidence>
<dbReference type="GO" id="GO:0003677">
    <property type="term" value="F:DNA binding"/>
    <property type="evidence" value="ECO:0007669"/>
    <property type="project" value="InterPro"/>
</dbReference>
<dbReference type="InterPro" id="IPR000212">
    <property type="entry name" value="DNA_helicase_UvrD/REP"/>
</dbReference>
<dbReference type="GO" id="GO:0043138">
    <property type="term" value="F:3'-5' DNA helicase activity"/>
    <property type="evidence" value="ECO:0007669"/>
    <property type="project" value="TreeGrafter"/>
</dbReference>
<evidence type="ECO:0000313" key="3">
    <source>
        <dbReference type="Proteomes" id="UP000501729"/>
    </source>
</evidence>
<dbReference type="GO" id="GO:0005524">
    <property type="term" value="F:ATP binding"/>
    <property type="evidence" value="ECO:0007669"/>
    <property type="project" value="InterPro"/>
</dbReference>
<dbReference type="CDD" id="cd18809">
    <property type="entry name" value="SF1_C_RecD"/>
    <property type="match status" value="1"/>
</dbReference>
<dbReference type="PANTHER" id="PTHR11070">
    <property type="entry name" value="UVRD / RECB / PCRA DNA HELICASE FAMILY MEMBER"/>
    <property type="match status" value="1"/>
</dbReference>
<dbReference type="EMBL" id="MK574011">
    <property type="protein sequence ID" value="QBP07019.1"/>
    <property type="molecule type" value="Genomic_DNA"/>
</dbReference>
<feature type="domain" description="UvrD-like helicase C-terminal" evidence="1">
    <location>
        <begin position="385"/>
        <end position="435"/>
    </location>
</feature>
<protein>
    <submittedName>
        <fullName evidence="2">Putative DNA helicase</fullName>
    </submittedName>
</protein>
<gene>
    <name evidence="2" type="ORF">ETP1_018</name>
</gene>
<dbReference type="Gene3D" id="3.40.50.300">
    <property type="entry name" value="P-loop containing nucleotide triphosphate hydrolases"/>
    <property type="match status" value="2"/>
</dbReference>
<dbReference type="SUPFAM" id="SSF52540">
    <property type="entry name" value="P-loop containing nucleoside triphosphate hydrolases"/>
    <property type="match status" value="1"/>
</dbReference>
<keyword evidence="2" id="KW-0067">ATP-binding</keyword>
<keyword evidence="2" id="KW-0347">Helicase</keyword>
<evidence type="ECO:0000259" key="1">
    <source>
        <dbReference type="Pfam" id="PF13538"/>
    </source>
</evidence>